<dbReference type="GO" id="GO:0009228">
    <property type="term" value="P:thiamine biosynthetic process"/>
    <property type="evidence" value="ECO:0007669"/>
    <property type="project" value="InterPro"/>
</dbReference>
<evidence type="ECO:0000313" key="4">
    <source>
        <dbReference type="Proteomes" id="UP000291933"/>
    </source>
</evidence>
<dbReference type="InterPro" id="IPR015168">
    <property type="entry name" value="SsuA/THI5"/>
</dbReference>
<dbReference type="PROSITE" id="PS51318">
    <property type="entry name" value="TAT"/>
    <property type="match status" value="1"/>
</dbReference>
<proteinExistence type="predicted"/>
<evidence type="ECO:0000256" key="1">
    <source>
        <dbReference type="SAM" id="SignalP"/>
    </source>
</evidence>
<accession>A0A4Q9KIZ3</accession>
<dbReference type="InterPro" id="IPR027939">
    <property type="entry name" value="NMT1/THI5"/>
</dbReference>
<dbReference type="OrthoDB" id="174578at2"/>
<protein>
    <submittedName>
        <fullName evidence="3">Transporter substrate-binding domain-containing protein</fullName>
    </submittedName>
</protein>
<dbReference type="InterPro" id="IPR006311">
    <property type="entry name" value="TAT_signal"/>
</dbReference>
<dbReference type="PROSITE" id="PS51257">
    <property type="entry name" value="PROKAR_LIPOPROTEIN"/>
    <property type="match status" value="1"/>
</dbReference>
<evidence type="ECO:0000313" key="3">
    <source>
        <dbReference type="EMBL" id="TBT94376.1"/>
    </source>
</evidence>
<feature type="signal peptide" evidence="1">
    <location>
        <begin position="1"/>
        <end position="22"/>
    </location>
</feature>
<name>A0A4Q9KIZ3_PROTD</name>
<organism evidence="3 4">
    <name type="scientific">Propioniciclava tarda</name>
    <dbReference type="NCBI Taxonomy" id="433330"/>
    <lineage>
        <taxon>Bacteria</taxon>
        <taxon>Bacillati</taxon>
        <taxon>Actinomycetota</taxon>
        <taxon>Actinomycetes</taxon>
        <taxon>Propionibacteriales</taxon>
        <taxon>Propionibacteriaceae</taxon>
        <taxon>Propioniciclava</taxon>
    </lineage>
</organism>
<dbReference type="AlphaFoldDB" id="A0A4Q9KIZ3"/>
<dbReference type="Proteomes" id="UP000291933">
    <property type="component" value="Unassembled WGS sequence"/>
</dbReference>
<evidence type="ECO:0000259" key="2">
    <source>
        <dbReference type="Pfam" id="PF09084"/>
    </source>
</evidence>
<keyword evidence="1" id="KW-0732">Signal</keyword>
<feature type="domain" description="SsuA/THI5-like" evidence="2">
    <location>
        <begin position="56"/>
        <end position="269"/>
    </location>
</feature>
<dbReference type="SUPFAM" id="SSF53850">
    <property type="entry name" value="Periplasmic binding protein-like II"/>
    <property type="match status" value="1"/>
</dbReference>
<dbReference type="Pfam" id="PF09084">
    <property type="entry name" value="NMT1"/>
    <property type="match status" value="1"/>
</dbReference>
<keyword evidence="4" id="KW-1185">Reference proteome</keyword>
<reference evidence="3 4" key="1">
    <citation type="submission" date="2019-01" db="EMBL/GenBank/DDBJ databases">
        <title>Lactibacter flavus gen. nov., sp. nov., a novel bacterium of the family Propionibacteriaceae isolated from raw milk and dairy products.</title>
        <authorList>
            <person name="Huptas C."/>
            <person name="Wenning M."/>
            <person name="Breitenwieser F."/>
            <person name="Doll E."/>
            <person name="Von Neubeck M."/>
            <person name="Busse H.-J."/>
            <person name="Scherer S."/>
        </authorList>
    </citation>
    <scope>NUCLEOTIDE SEQUENCE [LARGE SCALE GENOMIC DNA]</scope>
    <source>
        <strain evidence="3 4">DSM 22130</strain>
    </source>
</reference>
<feature type="chain" id="PRO_5038786976" evidence="1">
    <location>
        <begin position="23"/>
        <end position="346"/>
    </location>
</feature>
<dbReference type="Gene3D" id="3.40.190.10">
    <property type="entry name" value="Periplasmic binding protein-like II"/>
    <property type="match status" value="2"/>
</dbReference>
<dbReference type="RefSeq" id="WP_131172619.1">
    <property type="nucleotide sequence ID" value="NZ_FXTL01000014.1"/>
</dbReference>
<sequence length="346" mass="35065">MSLSRRGFIGLAVTGLAGSLAACGTASTIDVPSSAGGGSSSAAPVRATIGLTYVPNIQFSPFYVAEASGLYKTTGATVTLRHHGASEGLFTALAGGSEDFVVAGADEMLQARAQGLDLVAIAQFYRSYPVVGIVKEASPIKSAADLKGRSIGVPGKFGESWFGLKVLLASGGLTEADVKIIDTQYTQVAALRGDKVDAIMGFSNNDAVVLALDGVAVRTLPLTSGSLPLVGISLITTQKYLDAHPAVAKAVVAACMGGVNAVVKDPAAAVKTSEDYITTLKSDAASRTAAAKTLDATIPLLKDASGAVTPAFDAAQFAAMATFLKDQGLVAAAVEPTKAMSNAYQS</sequence>
<comment type="caution">
    <text evidence="3">The sequence shown here is derived from an EMBL/GenBank/DDBJ whole genome shotgun (WGS) entry which is preliminary data.</text>
</comment>
<dbReference type="EMBL" id="SDMR01000014">
    <property type="protein sequence ID" value="TBT94376.1"/>
    <property type="molecule type" value="Genomic_DNA"/>
</dbReference>
<dbReference type="PANTHER" id="PTHR31528:SF15">
    <property type="entry name" value="RIBOFLAVIN-BINDING PROTEIN RIBY"/>
    <property type="match status" value="1"/>
</dbReference>
<dbReference type="PANTHER" id="PTHR31528">
    <property type="entry name" value="4-AMINO-5-HYDROXYMETHYL-2-METHYLPYRIMIDINE PHOSPHATE SYNTHASE THI11-RELATED"/>
    <property type="match status" value="1"/>
</dbReference>
<gene>
    <name evidence="3" type="ORF">ET996_11100</name>
</gene>